<name>A0AAV6FQT5_9TELE</name>
<feature type="compositionally biased region" description="Basic and acidic residues" evidence="9">
    <location>
        <begin position="689"/>
        <end position="699"/>
    </location>
</feature>
<feature type="compositionally biased region" description="Acidic residues" evidence="9">
    <location>
        <begin position="1537"/>
        <end position="1547"/>
    </location>
</feature>
<keyword evidence="2" id="KW-1017">Isopeptide bond</keyword>
<feature type="compositionally biased region" description="Acidic residues" evidence="9">
    <location>
        <begin position="1489"/>
        <end position="1509"/>
    </location>
</feature>
<dbReference type="SMART" id="SM00248">
    <property type="entry name" value="ANK"/>
    <property type="match status" value="3"/>
</dbReference>
<feature type="compositionally biased region" description="Polar residues" evidence="9">
    <location>
        <begin position="700"/>
        <end position="710"/>
    </location>
</feature>
<keyword evidence="5" id="KW-0832">Ubl conjugation</keyword>
<keyword evidence="3" id="KW-0597">Phosphoprotein</keyword>
<dbReference type="Gene3D" id="1.25.40.20">
    <property type="entry name" value="Ankyrin repeat-containing domain"/>
    <property type="match status" value="1"/>
</dbReference>
<feature type="region of interest" description="Disordered" evidence="9">
    <location>
        <begin position="203"/>
        <end position="222"/>
    </location>
</feature>
<feature type="region of interest" description="Disordered" evidence="9">
    <location>
        <begin position="340"/>
        <end position="399"/>
    </location>
</feature>
<feature type="region of interest" description="Disordered" evidence="9">
    <location>
        <begin position="587"/>
        <end position="622"/>
    </location>
</feature>
<dbReference type="EMBL" id="JADWDJ010000021">
    <property type="protein sequence ID" value="KAG5263577.1"/>
    <property type="molecule type" value="Genomic_DNA"/>
</dbReference>
<dbReference type="SUPFAM" id="SSF48403">
    <property type="entry name" value="Ankyrin repeat"/>
    <property type="match status" value="1"/>
</dbReference>
<feature type="region of interest" description="Disordered" evidence="9">
    <location>
        <begin position="504"/>
        <end position="562"/>
    </location>
</feature>
<feature type="compositionally biased region" description="Polar residues" evidence="9">
    <location>
        <begin position="390"/>
        <end position="399"/>
    </location>
</feature>
<feature type="compositionally biased region" description="Pro residues" evidence="9">
    <location>
        <begin position="986"/>
        <end position="1009"/>
    </location>
</feature>
<feature type="compositionally biased region" description="Basic and acidic residues" evidence="9">
    <location>
        <begin position="344"/>
        <end position="359"/>
    </location>
</feature>
<dbReference type="Pfam" id="PF12796">
    <property type="entry name" value="Ank_2"/>
    <property type="match status" value="1"/>
</dbReference>
<dbReference type="InterPro" id="IPR047144">
    <property type="entry name" value="BCOR-like"/>
</dbReference>
<keyword evidence="6" id="KW-0539">Nucleus</keyword>
<feature type="region of interest" description="Disordered" evidence="9">
    <location>
        <begin position="1472"/>
        <end position="1512"/>
    </location>
</feature>
<dbReference type="GO" id="GO:0005634">
    <property type="term" value="C:nucleus"/>
    <property type="evidence" value="ECO:0007669"/>
    <property type="project" value="UniProtKB-SubCell"/>
</dbReference>
<feature type="compositionally biased region" description="Basic and acidic residues" evidence="9">
    <location>
        <begin position="1066"/>
        <end position="1082"/>
    </location>
</feature>
<protein>
    <recommendedName>
        <fullName evidence="10">BCL-6 corepressor PCGF1 binding domain-containing protein</fullName>
    </recommendedName>
</protein>
<evidence type="ECO:0000313" key="12">
    <source>
        <dbReference type="Proteomes" id="UP000823561"/>
    </source>
</evidence>
<feature type="compositionally biased region" description="Basic and acidic residues" evidence="9">
    <location>
        <begin position="1154"/>
        <end position="1163"/>
    </location>
</feature>
<dbReference type="FunFam" id="1.25.40.20:FF:000032">
    <property type="entry name" value="BCL-6 corepressor isoform X1"/>
    <property type="match status" value="1"/>
</dbReference>
<feature type="repeat" description="ANK" evidence="8">
    <location>
        <begin position="1299"/>
        <end position="1331"/>
    </location>
</feature>
<evidence type="ECO:0000256" key="7">
    <source>
        <dbReference type="ARBA" id="ARBA00034703"/>
    </source>
</evidence>
<feature type="compositionally biased region" description="Low complexity" evidence="9">
    <location>
        <begin position="1106"/>
        <end position="1120"/>
    </location>
</feature>
<evidence type="ECO:0000256" key="4">
    <source>
        <dbReference type="ARBA" id="ARBA00022737"/>
    </source>
</evidence>
<organism evidence="11 12">
    <name type="scientific">Alosa alosa</name>
    <name type="common">allis shad</name>
    <dbReference type="NCBI Taxonomy" id="278164"/>
    <lineage>
        <taxon>Eukaryota</taxon>
        <taxon>Metazoa</taxon>
        <taxon>Chordata</taxon>
        <taxon>Craniata</taxon>
        <taxon>Vertebrata</taxon>
        <taxon>Euteleostomi</taxon>
        <taxon>Actinopterygii</taxon>
        <taxon>Neopterygii</taxon>
        <taxon>Teleostei</taxon>
        <taxon>Clupei</taxon>
        <taxon>Clupeiformes</taxon>
        <taxon>Clupeoidei</taxon>
        <taxon>Clupeidae</taxon>
        <taxon>Alosa</taxon>
    </lineage>
</organism>
<keyword evidence="8" id="KW-0040">ANK repeat</keyword>
<feature type="compositionally biased region" description="Low complexity" evidence="9">
    <location>
        <begin position="1038"/>
        <end position="1047"/>
    </location>
</feature>
<dbReference type="InterPro" id="IPR002110">
    <property type="entry name" value="Ankyrin_rpt"/>
</dbReference>
<feature type="compositionally biased region" description="Basic residues" evidence="9">
    <location>
        <begin position="1049"/>
        <end position="1059"/>
    </location>
</feature>
<dbReference type="Gene3D" id="3.10.260.40">
    <property type="entry name" value="BCL-6 corepressor, PCGF1 binding domain"/>
    <property type="match status" value="1"/>
</dbReference>
<feature type="compositionally biased region" description="Basic and acidic residues" evidence="9">
    <location>
        <begin position="724"/>
        <end position="743"/>
    </location>
</feature>
<evidence type="ECO:0000256" key="1">
    <source>
        <dbReference type="ARBA" id="ARBA00004123"/>
    </source>
</evidence>
<feature type="compositionally biased region" description="Polar residues" evidence="9">
    <location>
        <begin position="1475"/>
        <end position="1484"/>
    </location>
</feature>
<feature type="compositionally biased region" description="Basic and acidic residues" evidence="9">
    <location>
        <begin position="1556"/>
        <end position="1566"/>
    </location>
</feature>
<evidence type="ECO:0000259" key="10">
    <source>
        <dbReference type="Pfam" id="PF16553"/>
    </source>
</evidence>
<feature type="compositionally biased region" description="Polar residues" evidence="9">
    <location>
        <begin position="1124"/>
        <end position="1138"/>
    </location>
</feature>
<evidence type="ECO:0000256" key="5">
    <source>
        <dbReference type="ARBA" id="ARBA00022843"/>
    </source>
</evidence>
<accession>A0AAV6FQT5</accession>
<feature type="region of interest" description="Disordered" evidence="9">
    <location>
        <begin position="231"/>
        <end position="293"/>
    </location>
</feature>
<feature type="compositionally biased region" description="Polar residues" evidence="9">
    <location>
        <begin position="514"/>
        <end position="532"/>
    </location>
</feature>
<feature type="compositionally biased region" description="Polar residues" evidence="9">
    <location>
        <begin position="371"/>
        <end position="381"/>
    </location>
</feature>
<dbReference type="InterPro" id="IPR036770">
    <property type="entry name" value="Ankyrin_rpt-contain_sf"/>
</dbReference>
<dbReference type="PROSITE" id="PS50088">
    <property type="entry name" value="ANK_REPEAT"/>
    <property type="match status" value="2"/>
</dbReference>
<feature type="domain" description="BCL-6 corepressor PCGF1 binding" evidence="10">
    <location>
        <begin position="1409"/>
        <end position="1535"/>
    </location>
</feature>
<feature type="compositionally biased region" description="Pro residues" evidence="9">
    <location>
        <begin position="1212"/>
        <end position="1221"/>
    </location>
</feature>
<feature type="compositionally biased region" description="Basic and acidic residues" evidence="9">
    <location>
        <begin position="760"/>
        <end position="784"/>
    </location>
</feature>
<feature type="region of interest" description="Disordered" evidence="9">
    <location>
        <begin position="653"/>
        <end position="1222"/>
    </location>
</feature>
<sequence>MQVDPSPMNIGDGGTVSRESGAPARASGTMVGNPPQTLPPELRGDVPHSQQGKLRTAPDCKTPDACSEATHSNYCSDALPPSQKGHHTPVPGPPAMNSTLHERAECHKAKADGSAGVYPAHPWTGGKKAGVEGPVNASHGAMGMNKKNCAPGPSVISLPPGFQCSTLFLSSTNFPSPLCKITLPPGTGQIAALRKATASQFQKVPEGAQQTPPNAQSPGVAPLLHTYPYHFQAGRGPASEKRPPSTKLRCDASSSKNSKLGIEQKTPAASAVSPSITVPIQPQPPSPAPPTRFTISPSAAICCSPALANVTTPKLLNLMDKGPPYRSADKTPLAYLKLKSPSATEEHTVGCSIEERDVPLDLSSKSKRQKSNTSELQSNPAPATEHRPTEGNQKNVPNTLKRTQATGFASAPYSILPDTQRNGSNPKPPSSKLFNHQTLEPATSWSKHSTINTIPGTYVGVASPILASTLRSKDGKGAAFVEDLQSFAKQETISIVDQGEQLSSLGKEPPFAAKSSQHSKSVKLPNSTSSVGAQAYPSKDTLPTGLPPPANSHLHRKGASGKAPISYPPAGIKPLWEKPAVLPQGTSVQRKAVQGSPKTKAAASCEGTVFHPPPKLEDEKWGINNKSPLSNLESIVKQKALETTALTGETYCGLSSVGSRRPEITSPLTGCQNSPLQPPAPVGIPPFRSVERRDSKPERTSFTGEPMQTSKRPEKLLAAGQRENSMDKRGKSEESKASKESEAPSKNSWSNQLSSGDSQGSREETEKDVAEKRAAEIEKEKSAAQKEPSSQIKVEGIALSMLQGQTAVETKVERRTNGTKEASAFSDRGTANKQKASPKKAGKEKATLERPKKTPPKRPLDKDSPNAKQGSLLKKRKVSPAAPNQGLEKEASAPQPKEGTKRRKGKIADPTLAPETPGPASSKADAESTPATGSRGPTDNQASHNSPSRPGKETPASLDTPSSRPRRGRRRSEEMLQSDWGFAATSPPPPPPHPPPAEPPSGTPPPPASTPAVPVRRPRGRPRLNPLPEDAELGKARPTPAAEAETPAMKKRRRCRNRKYQNGEYITDKHKAVDGEREERYTSTRQSARMGTDARTGMYPRLSATLTRRSPSPDLSPRRPLFTRSGSIRRQDGQSPADSTDKPAGKRKFKSKHLITDSEDQKKLKTKRGSLGKDEESPVAKKPGGTLASPKGLPSPVPVRKGPSGRGGVAPESPPGRPVPPEVRRLIVNKNAGETLLQRAARLGYQDVVLYCLEKDAQEVNRRDNAGYTALHEACARGWTHIVQLLLEHGADVNCSAQDGTRPIHDAVAADNLPAAWILLHHGADPSLATYSGQTVVKLAQSPTMKSFLKEYFTDLEGRTDQDPSLPWEFYSSAVFETDEDPCWDFLLSGPDEDDGGSESGQDKDSDADCLLFEFSSEPLLPCYHVQVALTQGFCNWFLLSDVLKRLKMSARIFRARYPHLEVASIPKVELKKQVSISQTNSPPTELHADEEDEEKEEEQEEEEEEGDETGVLVDLVRCVPELQGLLGSSIQLLRADDEDDEEEEEEEKKKKTKKKERERSEEERDRRKRRSDGNRLCSR</sequence>
<feature type="compositionally biased region" description="Pro residues" evidence="9">
    <location>
        <begin position="281"/>
        <end position="290"/>
    </location>
</feature>
<feature type="compositionally biased region" description="Basic and acidic residues" evidence="9">
    <location>
        <begin position="841"/>
        <end position="865"/>
    </location>
</feature>
<gene>
    <name evidence="11" type="ORF">AALO_G00266320</name>
</gene>
<dbReference type="InterPro" id="IPR038227">
    <property type="entry name" value="PUFD_som_sf"/>
</dbReference>
<dbReference type="InterPro" id="IPR032365">
    <property type="entry name" value="PUFD"/>
</dbReference>
<evidence type="ECO:0000256" key="8">
    <source>
        <dbReference type="PROSITE-ProRule" id="PRU00023"/>
    </source>
</evidence>
<comment type="subcellular location">
    <subcellularLocation>
        <location evidence="1">Nucleus</location>
    </subcellularLocation>
</comment>
<keyword evidence="12" id="KW-1185">Reference proteome</keyword>
<feature type="region of interest" description="Disordered" evidence="9">
    <location>
        <begin position="112"/>
        <end position="131"/>
    </location>
</feature>
<feature type="compositionally biased region" description="Polar residues" evidence="9">
    <location>
        <begin position="666"/>
        <end position="675"/>
    </location>
</feature>
<dbReference type="PANTHER" id="PTHR24117:SF6">
    <property type="entry name" value="BCL-6 COREPRESSOR-LIKE PROTEIN 1"/>
    <property type="match status" value="1"/>
</dbReference>
<feature type="compositionally biased region" description="Polar residues" evidence="9">
    <location>
        <begin position="749"/>
        <end position="759"/>
    </location>
</feature>
<feature type="compositionally biased region" description="Polar residues" evidence="9">
    <location>
        <begin position="203"/>
        <end position="217"/>
    </location>
</feature>
<feature type="compositionally biased region" description="Polar residues" evidence="9">
    <location>
        <begin position="929"/>
        <end position="948"/>
    </location>
</feature>
<proteinExistence type="inferred from homology"/>
<dbReference type="PRINTS" id="PR01415">
    <property type="entry name" value="ANKYRIN"/>
</dbReference>
<dbReference type="Proteomes" id="UP000823561">
    <property type="component" value="Chromosome 21"/>
</dbReference>
<evidence type="ECO:0000313" key="11">
    <source>
        <dbReference type="EMBL" id="KAG5263577.1"/>
    </source>
</evidence>
<dbReference type="GO" id="GO:0000122">
    <property type="term" value="P:negative regulation of transcription by RNA polymerase II"/>
    <property type="evidence" value="ECO:0007669"/>
    <property type="project" value="TreeGrafter"/>
</dbReference>
<feature type="repeat" description="ANK" evidence="8">
    <location>
        <begin position="1266"/>
        <end position="1298"/>
    </location>
</feature>
<feature type="region of interest" description="Disordered" evidence="9">
    <location>
        <begin position="1530"/>
        <end position="1580"/>
    </location>
</feature>
<evidence type="ECO:0000256" key="2">
    <source>
        <dbReference type="ARBA" id="ARBA00022499"/>
    </source>
</evidence>
<comment type="similarity">
    <text evidence="7">Belongs to the BCOR family.</text>
</comment>
<dbReference type="Pfam" id="PF16553">
    <property type="entry name" value="PUFD"/>
    <property type="match status" value="1"/>
</dbReference>
<comment type="caution">
    <text evidence="11">The sequence shown here is derived from an EMBL/GenBank/DDBJ whole genome shotgun (WGS) entry which is preliminary data.</text>
</comment>
<evidence type="ECO:0000256" key="3">
    <source>
        <dbReference type="ARBA" id="ARBA00022553"/>
    </source>
</evidence>
<dbReference type="GO" id="GO:0003714">
    <property type="term" value="F:transcription corepressor activity"/>
    <property type="evidence" value="ECO:0007669"/>
    <property type="project" value="TreeGrafter"/>
</dbReference>
<feature type="region of interest" description="Disordered" evidence="9">
    <location>
        <begin position="413"/>
        <end position="435"/>
    </location>
</feature>
<dbReference type="PANTHER" id="PTHR24117">
    <property type="entry name" value="AGAP007537-PB"/>
    <property type="match status" value="1"/>
</dbReference>
<keyword evidence="4" id="KW-0677">Repeat</keyword>
<dbReference type="PROSITE" id="PS50297">
    <property type="entry name" value="ANK_REP_REGION"/>
    <property type="match status" value="2"/>
</dbReference>
<evidence type="ECO:0000256" key="6">
    <source>
        <dbReference type="ARBA" id="ARBA00023242"/>
    </source>
</evidence>
<reference evidence="11" key="1">
    <citation type="submission" date="2020-10" db="EMBL/GenBank/DDBJ databases">
        <title>Chromosome-scale genome assembly of the Allis shad, Alosa alosa.</title>
        <authorList>
            <person name="Margot Z."/>
            <person name="Christophe K."/>
            <person name="Cabau C."/>
            <person name="Louis A."/>
            <person name="Berthelot C."/>
            <person name="Parey E."/>
            <person name="Roest Crollius H."/>
            <person name="Montfort J."/>
            <person name="Robinson-Rechavi M."/>
            <person name="Bucao C."/>
            <person name="Bouchez O."/>
            <person name="Gislard M."/>
            <person name="Lluch J."/>
            <person name="Milhes M."/>
            <person name="Lampietro C."/>
            <person name="Lopez Roques C."/>
            <person name="Donnadieu C."/>
            <person name="Braasch I."/>
            <person name="Desvignes T."/>
            <person name="Postlethwait J."/>
            <person name="Bobe J."/>
            <person name="Guiguen Y."/>
        </authorList>
    </citation>
    <scope>NUCLEOTIDE SEQUENCE</scope>
    <source>
        <strain evidence="11">M-15738</strain>
        <tissue evidence="11">Blood</tissue>
    </source>
</reference>
<evidence type="ECO:0000256" key="9">
    <source>
        <dbReference type="SAM" id="MobiDB-lite"/>
    </source>
</evidence>
<feature type="region of interest" description="Disordered" evidence="9">
    <location>
        <begin position="1"/>
        <end position="98"/>
    </location>
</feature>